<evidence type="ECO:0000259" key="2">
    <source>
        <dbReference type="Pfam" id="PF03551"/>
    </source>
</evidence>
<evidence type="ECO:0000256" key="1">
    <source>
        <dbReference type="SAM" id="MobiDB-lite"/>
    </source>
</evidence>
<accession>A0A6B9G097</accession>
<dbReference type="Proteomes" id="UP000012488">
    <property type="component" value="Chromosome"/>
</dbReference>
<proteinExistence type="predicted"/>
<dbReference type="SUPFAM" id="SSF46785">
    <property type="entry name" value="Winged helix' DNA-binding domain"/>
    <property type="match status" value="1"/>
</dbReference>
<sequence length="210" mass="22424">MHPSPSDFIHPDPFEAFRFRAHRGPMGADPRGRHGHHGRGPGDRGPFGRGGRGGRGDLARFFAHGDLRLVILHLIAEKPRHGYEIIKAIEERVGGAYSPSPGTVYPTLTLLEELGHVTVTPGEGTKRLHTITPDGQAFLDGNRPTLEAILARMAEAEAARGDGPPPSIVRAKEGLKLALQMRLARGPLSAEQADAITAALEAATAAVERA</sequence>
<name>A0A6B9G097_9HYPH</name>
<gene>
    <name evidence="3" type="ORF">MMSR116_30970</name>
</gene>
<dbReference type="PANTHER" id="PTHR43252">
    <property type="entry name" value="TRANSCRIPTIONAL REGULATOR YQJI"/>
    <property type="match status" value="1"/>
</dbReference>
<dbReference type="PANTHER" id="PTHR43252:SF7">
    <property type="entry name" value="TRANSCRIPTIONAL REGULATOR YQJI"/>
    <property type="match status" value="1"/>
</dbReference>
<organism evidence="3 4">
    <name type="scientific">Methylobacterium mesophilicum SR1.6/6</name>
    <dbReference type="NCBI Taxonomy" id="908290"/>
    <lineage>
        <taxon>Bacteria</taxon>
        <taxon>Pseudomonadati</taxon>
        <taxon>Pseudomonadota</taxon>
        <taxon>Alphaproteobacteria</taxon>
        <taxon>Hyphomicrobiales</taxon>
        <taxon>Methylobacteriaceae</taxon>
        <taxon>Methylobacterium</taxon>
    </lineage>
</organism>
<evidence type="ECO:0000313" key="3">
    <source>
        <dbReference type="EMBL" id="QGY05828.1"/>
    </source>
</evidence>
<protein>
    <submittedName>
        <fullName evidence="3">PadR family transcriptional regulator</fullName>
    </submittedName>
</protein>
<feature type="region of interest" description="Disordered" evidence="1">
    <location>
        <begin position="23"/>
        <end position="52"/>
    </location>
</feature>
<dbReference type="Pfam" id="PF03551">
    <property type="entry name" value="PadR"/>
    <property type="match status" value="1"/>
</dbReference>
<dbReference type="EMBL" id="CP043538">
    <property type="protein sequence ID" value="QGY05828.1"/>
    <property type="molecule type" value="Genomic_DNA"/>
</dbReference>
<dbReference type="OrthoDB" id="9814826at2"/>
<dbReference type="AlphaFoldDB" id="A0A6B9G097"/>
<dbReference type="InterPro" id="IPR036388">
    <property type="entry name" value="WH-like_DNA-bd_sf"/>
</dbReference>
<dbReference type="RefSeq" id="WP_010687387.1">
    <property type="nucleotide sequence ID" value="NZ_CP043538.1"/>
</dbReference>
<dbReference type="KEGG" id="mmes:MMSR116_30970"/>
<reference evidence="3 4" key="1">
    <citation type="journal article" date="2012" name="Genet. Mol. Biol.">
        <title>Analysis of 16S rRNA and mxaF genes revealing insights into Methylobacterium niche-specific plant association.</title>
        <authorList>
            <person name="Dourado M.N."/>
            <person name="Andreote F.D."/>
            <person name="Dini-Andreote F."/>
            <person name="Conti R."/>
            <person name="Araujo J.M."/>
            <person name="Araujo W.L."/>
        </authorList>
    </citation>
    <scope>NUCLEOTIDE SEQUENCE [LARGE SCALE GENOMIC DNA]</scope>
    <source>
        <strain evidence="3 4">SR1.6/6</strain>
    </source>
</reference>
<dbReference type="Gene3D" id="1.10.10.10">
    <property type="entry name" value="Winged helix-like DNA-binding domain superfamily/Winged helix DNA-binding domain"/>
    <property type="match status" value="1"/>
</dbReference>
<feature type="compositionally biased region" description="Gly residues" evidence="1">
    <location>
        <begin position="43"/>
        <end position="52"/>
    </location>
</feature>
<reference evidence="3 4" key="2">
    <citation type="journal article" date="2013" name="Genome Announc.">
        <title>Draft Genome Sequence of Methylobacterium mesophilicum Strain SR1.6/6, Isolated from Citrus sinensis.</title>
        <authorList>
            <person name="Marinho Almeida D."/>
            <person name="Dini-Andreote F."/>
            <person name="Camargo Neves A.A."/>
            <person name="Juca Ramos R.T."/>
            <person name="Andreote F.D."/>
            <person name="Carneiro A.R."/>
            <person name="Oliveira de Souza Lima A."/>
            <person name="Caracciolo Gomes de Sa P.H."/>
            <person name="Ribeiro Barbosa M.S."/>
            <person name="Araujo W.L."/>
            <person name="Silva A."/>
        </authorList>
    </citation>
    <scope>NUCLEOTIDE SEQUENCE [LARGE SCALE GENOMIC DNA]</scope>
    <source>
        <strain evidence="3 4">SR1.6/6</strain>
    </source>
</reference>
<dbReference type="InterPro" id="IPR036390">
    <property type="entry name" value="WH_DNA-bd_sf"/>
</dbReference>
<dbReference type="InterPro" id="IPR005149">
    <property type="entry name" value="Tscrpt_reg_PadR_N"/>
</dbReference>
<evidence type="ECO:0000313" key="4">
    <source>
        <dbReference type="Proteomes" id="UP000012488"/>
    </source>
</evidence>
<feature type="domain" description="Transcription regulator PadR N-terminal" evidence="2">
    <location>
        <begin position="71"/>
        <end position="139"/>
    </location>
</feature>